<comment type="caution">
    <text evidence="3">The sequence shown here is derived from an EMBL/GenBank/DDBJ whole genome shotgun (WGS) entry which is preliminary data.</text>
</comment>
<evidence type="ECO:0000313" key="3">
    <source>
        <dbReference type="EMBL" id="RAI75130.1"/>
    </source>
</evidence>
<keyword evidence="1" id="KW-1133">Transmembrane helix</keyword>
<name>A0A327NIB9_9BACT</name>
<dbReference type="OrthoDB" id="9811121at2"/>
<organism evidence="3 4">
    <name type="scientific">Spirosoma telluris</name>
    <dbReference type="NCBI Taxonomy" id="2183553"/>
    <lineage>
        <taxon>Bacteria</taxon>
        <taxon>Pseudomonadati</taxon>
        <taxon>Bacteroidota</taxon>
        <taxon>Cytophagia</taxon>
        <taxon>Cytophagales</taxon>
        <taxon>Cytophagaceae</taxon>
        <taxon>Spirosoma</taxon>
    </lineage>
</organism>
<dbReference type="Proteomes" id="UP000249016">
    <property type="component" value="Unassembled WGS sequence"/>
</dbReference>
<accession>A0A327NIB9</accession>
<reference evidence="3 4" key="1">
    <citation type="submission" date="2018-06" db="EMBL/GenBank/DDBJ databases">
        <title>Spirosoma sp. HMF3257 Genome sequencing and assembly.</title>
        <authorList>
            <person name="Kang H."/>
            <person name="Cha I."/>
            <person name="Kim H."/>
            <person name="Kang J."/>
            <person name="Joh K."/>
        </authorList>
    </citation>
    <scope>NUCLEOTIDE SEQUENCE [LARGE SCALE GENOMIC DNA]</scope>
    <source>
        <strain evidence="3 4">HMF3257</strain>
    </source>
</reference>
<proteinExistence type="predicted"/>
<dbReference type="RefSeq" id="WP_111343195.1">
    <property type="nucleotide sequence ID" value="NZ_QLII01000001.1"/>
</dbReference>
<gene>
    <name evidence="3" type="ORF">HMF3257_14675</name>
</gene>
<keyword evidence="4" id="KW-1185">Reference proteome</keyword>
<feature type="domain" description="Apolipoprotein N-acyltransferase N-terminal" evidence="2">
    <location>
        <begin position="8"/>
        <end position="140"/>
    </location>
</feature>
<evidence type="ECO:0000313" key="4">
    <source>
        <dbReference type="Proteomes" id="UP000249016"/>
    </source>
</evidence>
<dbReference type="AlphaFoldDB" id="A0A327NIB9"/>
<evidence type="ECO:0000256" key="1">
    <source>
        <dbReference type="SAM" id="Phobius"/>
    </source>
</evidence>
<sequence>MAATLGPWLAPAFFLYYVQHTVTQRKWLWLVMAMLPASLAANLQVMPFPWFILLAVLLLEVGKTALLYRVHRWLVGGQTAFSWTLVFPALWTVREFIETRGDMGTFASIANTQYAFPWLVQLVSWTGLWGITFLLYWFGSVLGWAVQARLAGRSCRLGFSVYAAVLGTVLGLGAYRYHTNQAAQAPA</sequence>
<dbReference type="InterPro" id="IPR045378">
    <property type="entry name" value="LNT_N"/>
</dbReference>
<feature type="transmembrane region" description="Helical" evidence="1">
    <location>
        <begin position="157"/>
        <end position="177"/>
    </location>
</feature>
<keyword evidence="1" id="KW-0812">Transmembrane</keyword>
<evidence type="ECO:0000259" key="2">
    <source>
        <dbReference type="Pfam" id="PF20154"/>
    </source>
</evidence>
<feature type="transmembrane region" description="Helical" evidence="1">
    <location>
        <begin position="122"/>
        <end position="145"/>
    </location>
</feature>
<keyword evidence="1" id="KW-0472">Membrane</keyword>
<dbReference type="Pfam" id="PF20154">
    <property type="entry name" value="LNT_N"/>
    <property type="match status" value="1"/>
</dbReference>
<protein>
    <recommendedName>
        <fullName evidence="2">Apolipoprotein N-acyltransferase N-terminal domain-containing protein</fullName>
    </recommendedName>
</protein>
<feature type="transmembrane region" description="Helical" evidence="1">
    <location>
        <begin position="73"/>
        <end position="93"/>
    </location>
</feature>
<dbReference type="EMBL" id="QLII01000001">
    <property type="protein sequence ID" value="RAI75130.1"/>
    <property type="molecule type" value="Genomic_DNA"/>
</dbReference>